<evidence type="ECO:0000256" key="1">
    <source>
        <dbReference type="SAM" id="MobiDB-lite"/>
    </source>
</evidence>
<dbReference type="AlphaFoldDB" id="A0A6J7LS77"/>
<evidence type="ECO:0000313" key="2">
    <source>
        <dbReference type="EMBL" id="CAB4970265.1"/>
    </source>
</evidence>
<proteinExistence type="predicted"/>
<protein>
    <submittedName>
        <fullName evidence="2">Unannotated protein</fullName>
    </submittedName>
</protein>
<name>A0A6J7LS77_9ZZZZ</name>
<feature type="region of interest" description="Disordered" evidence="1">
    <location>
        <begin position="1"/>
        <end position="39"/>
    </location>
</feature>
<organism evidence="2">
    <name type="scientific">freshwater metagenome</name>
    <dbReference type="NCBI Taxonomy" id="449393"/>
    <lineage>
        <taxon>unclassified sequences</taxon>
        <taxon>metagenomes</taxon>
        <taxon>ecological metagenomes</taxon>
    </lineage>
</organism>
<reference evidence="2" key="1">
    <citation type="submission" date="2020-05" db="EMBL/GenBank/DDBJ databases">
        <authorList>
            <person name="Chiriac C."/>
            <person name="Salcher M."/>
            <person name="Ghai R."/>
            <person name="Kavagutti S V."/>
        </authorList>
    </citation>
    <scope>NUCLEOTIDE SEQUENCE</scope>
</reference>
<gene>
    <name evidence="2" type="ORF">UFOPK3935_00040</name>
</gene>
<sequence length="61" mass="6355">MKINPGAVAPPGLNIKIDSAPELPTESPGSNKPRNGCNTNEKAHGIFMAIGAKINAARFLN</sequence>
<accession>A0A6J7LS77</accession>
<dbReference type="EMBL" id="CAFBOH010000001">
    <property type="protein sequence ID" value="CAB4970265.1"/>
    <property type="molecule type" value="Genomic_DNA"/>
</dbReference>
<feature type="compositionally biased region" description="Polar residues" evidence="1">
    <location>
        <begin position="27"/>
        <end position="39"/>
    </location>
</feature>